<dbReference type="WBParaSite" id="JU765_v2.g4786.t1">
    <property type="protein sequence ID" value="JU765_v2.g4786.t1"/>
    <property type="gene ID" value="JU765_v2.g4786"/>
</dbReference>
<proteinExistence type="predicted"/>
<evidence type="ECO:0000313" key="1">
    <source>
        <dbReference type="Proteomes" id="UP000887576"/>
    </source>
</evidence>
<reference evidence="2" key="1">
    <citation type="submission" date="2022-11" db="UniProtKB">
        <authorList>
            <consortium name="WormBaseParasite"/>
        </authorList>
    </citation>
    <scope>IDENTIFICATION</scope>
</reference>
<protein>
    <submittedName>
        <fullName evidence="2">C-type lectin domain-containing protein</fullName>
    </submittedName>
</protein>
<accession>A0AC34R9D4</accession>
<organism evidence="1 2">
    <name type="scientific">Panagrolaimus sp. JU765</name>
    <dbReference type="NCBI Taxonomy" id="591449"/>
    <lineage>
        <taxon>Eukaryota</taxon>
        <taxon>Metazoa</taxon>
        <taxon>Ecdysozoa</taxon>
        <taxon>Nematoda</taxon>
        <taxon>Chromadorea</taxon>
        <taxon>Rhabditida</taxon>
        <taxon>Tylenchina</taxon>
        <taxon>Panagrolaimomorpha</taxon>
        <taxon>Panagrolaimoidea</taxon>
        <taxon>Panagrolaimidae</taxon>
        <taxon>Panagrolaimus</taxon>
    </lineage>
</organism>
<dbReference type="Proteomes" id="UP000887576">
    <property type="component" value="Unplaced"/>
</dbReference>
<evidence type="ECO:0000313" key="2">
    <source>
        <dbReference type="WBParaSite" id="JU765_v2.g4786.t1"/>
    </source>
</evidence>
<name>A0AC34R9D4_9BILA</name>
<sequence length="79" mass="9024">MYWTDNTPVDYPPGNPYKLGGGNMFPWSSNEPNNDAHMELCTLMVTNSPDTTVLKQWYDYNCNNMLAGYVCEKFASFVI</sequence>